<keyword evidence="3" id="KW-0411">Iron-sulfur</keyword>
<keyword evidence="1" id="KW-0479">Metal-binding</keyword>
<evidence type="ECO:0000256" key="2">
    <source>
        <dbReference type="ARBA" id="ARBA00023004"/>
    </source>
</evidence>
<organism evidence="5 6">
    <name type="scientific">Candidatus Nealsonbacteria bacterium CG08_land_8_20_14_0_20_43_11</name>
    <dbReference type="NCBI Taxonomy" id="1974706"/>
    <lineage>
        <taxon>Bacteria</taxon>
        <taxon>Candidatus Nealsoniibacteriota</taxon>
    </lineage>
</organism>
<dbReference type="Gene3D" id="3.80.30.30">
    <property type="match status" value="1"/>
</dbReference>
<dbReference type="SUPFAM" id="SSF102114">
    <property type="entry name" value="Radical SAM enzymes"/>
    <property type="match status" value="1"/>
</dbReference>
<dbReference type="InterPro" id="IPR040086">
    <property type="entry name" value="MJ0683-like"/>
</dbReference>
<accession>A0A2M6T0B1</accession>
<dbReference type="PANTHER" id="PTHR43432:SF6">
    <property type="entry name" value="RADICAL SAM CORE DOMAIN-CONTAINING PROTEIN"/>
    <property type="match status" value="1"/>
</dbReference>
<dbReference type="SFLD" id="SFLDS00029">
    <property type="entry name" value="Radical_SAM"/>
    <property type="match status" value="1"/>
</dbReference>
<dbReference type="GO" id="GO:0046872">
    <property type="term" value="F:metal ion binding"/>
    <property type="evidence" value="ECO:0007669"/>
    <property type="project" value="UniProtKB-KW"/>
</dbReference>
<keyword evidence="2" id="KW-0408">Iron</keyword>
<sequence length="271" mass="31797">MVKAYELKAKSILYRTKIPDADWAANYYSGCGHGCVYCYARFISRYRKKKEKWGKFVDVKINAPELLAKESKGKKGSIILCTCADPYQPLERKYQLTRKVLRALDPNLKLIILTKSDLITRDVDLFRRFKSCELGLTITTLDEKIRRVFEPFASSSQARVNALKKLKQEGFYTYCFIGPILPYLTDLEEVIRAVAPYADMLMFEDLNMAPAKKEIMSAIRKNFPELEEKYKRLSKSFWLDREKEIKKLAKKYRKPFRIYFKHTGSLKFNKK</sequence>
<proteinExistence type="predicted"/>
<comment type="caution">
    <text evidence="5">The sequence shown here is derived from an EMBL/GenBank/DDBJ whole genome shotgun (WGS) entry which is preliminary data.</text>
</comment>
<protein>
    <submittedName>
        <fullName evidence="5">Radical SAM protein</fullName>
    </submittedName>
</protein>
<dbReference type="InterPro" id="IPR058240">
    <property type="entry name" value="rSAM_sf"/>
</dbReference>
<dbReference type="SFLD" id="SFLDG01084">
    <property type="entry name" value="Uncharacterised_Radical_SAM_Su"/>
    <property type="match status" value="1"/>
</dbReference>
<evidence type="ECO:0000313" key="5">
    <source>
        <dbReference type="EMBL" id="PIS38605.1"/>
    </source>
</evidence>
<evidence type="ECO:0000256" key="3">
    <source>
        <dbReference type="ARBA" id="ARBA00023014"/>
    </source>
</evidence>
<dbReference type="AlphaFoldDB" id="A0A2M6T0B1"/>
<dbReference type="EMBL" id="PEYE01000047">
    <property type="protein sequence ID" value="PIS38605.1"/>
    <property type="molecule type" value="Genomic_DNA"/>
</dbReference>
<dbReference type="GO" id="GO:0003824">
    <property type="term" value="F:catalytic activity"/>
    <property type="evidence" value="ECO:0007669"/>
    <property type="project" value="InterPro"/>
</dbReference>
<dbReference type="GO" id="GO:0051536">
    <property type="term" value="F:iron-sulfur cluster binding"/>
    <property type="evidence" value="ECO:0007669"/>
    <property type="project" value="UniProtKB-KW"/>
</dbReference>
<dbReference type="Pfam" id="PF04055">
    <property type="entry name" value="Radical_SAM"/>
    <property type="match status" value="1"/>
</dbReference>
<dbReference type="InterPro" id="IPR007197">
    <property type="entry name" value="rSAM"/>
</dbReference>
<gene>
    <name evidence="5" type="ORF">COT34_02805</name>
</gene>
<feature type="domain" description="Radical SAM core" evidence="4">
    <location>
        <begin position="27"/>
        <end position="187"/>
    </location>
</feature>
<reference evidence="6" key="1">
    <citation type="submission" date="2017-09" db="EMBL/GenBank/DDBJ databases">
        <title>Depth-based differentiation of microbial function through sediment-hosted aquifers and enrichment of novel symbionts in the deep terrestrial subsurface.</title>
        <authorList>
            <person name="Probst A.J."/>
            <person name="Ladd B."/>
            <person name="Jarett J.K."/>
            <person name="Geller-Mcgrath D.E."/>
            <person name="Sieber C.M.K."/>
            <person name="Emerson J.B."/>
            <person name="Anantharaman K."/>
            <person name="Thomas B.C."/>
            <person name="Malmstrom R."/>
            <person name="Stieglmeier M."/>
            <person name="Klingl A."/>
            <person name="Woyke T."/>
            <person name="Ryan C.M."/>
            <person name="Banfield J.F."/>
        </authorList>
    </citation>
    <scope>NUCLEOTIDE SEQUENCE [LARGE SCALE GENOMIC DNA]</scope>
</reference>
<name>A0A2M6T0B1_9BACT</name>
<evidence type="ECO:0000256" key="1">
    <source>
        <dbReference type="ARBA" id="ARBA00022723"/>
    </source>
</evidence>
<dbReference type="CDD" id="cd01335">
    <property type="entry name" value="Radical_SAM"/>
    <property type="match status" value="1"/>
</dbReference>
<dbReference type="Proteomes" id="UP000229390">
    <property type="component" value="Unassembled WGS sequence"/>
</dbReference>
<evidence type="ECO:0000259" key="4">
    <source>
        <dbReference type="Pfam" id="PF04055"/>
    </source>
</evidence>
<dbReference type="PANTHER" id="PTHR43432">
    <property type="entry name" value="SLR0285 PROTEIN"/>
    <property type="match status" value="1"/>
</dbReference>
<evidence type="ECO:0000313" key="6">
    <source>
        <dbReference type="Proteomes" id="UP000229390"/>
    </source>
</evidence>